<dbReference type="SMART" id="SM00209">
    <property type="entry name" value="TSP1"/>
    <property type="match status" value="1"/>
</dbReference>
<comment type="caution">
    <text evidence="5">The sequence shown here is derived from an EMBL/GenBank/DDBJ whole genome shotgun (WGS) entry which is preliminary data.</text>
</comment>
<evidence type="ECO:0000256" key="2">
    <source>
        <dbReference type="ARBA" id="ARBA00023157"/>
    </source>
</evidence>
<proteinExistence type="predicted"/>
<protein>
    <recommendedName>
        <fullName evidence="4">Spondin-like TSP1 domain-containing protein</fullName>
    </recommendedName>
</protein>
<dbReference type="PANTHER" id="PTHR20920:SF5">
    <property type="entry name" value="SMB DOMAIN-CONTAINING PROTEIN"/>
    <property type="match status" value="1"/>
</dbReference>
<dbReference type="Gene3D" id="2.20.100.10">
    <property type="entry name" value="Thrombospondin type-1 (TSP1) repeat"/>
    <property type="match status" value="1"/>
</dbReference>
<evidence type="ECO:0000313" key="5">
    <source>
        <dbReference type="EMBL" id="KAL3271248.1"/>
    </source>
</evidence>
<dbReference type="InterPro" id="IPR000884">
    <property type="entry name" value="TSP1_rpt"/>
</dbReference>
<dbReference type="FunFam" id="2.20.100.10:FF:000134">
    <property type="entry name" value="Uncharacterized protein"/>
    <property type="match status" value="1"/>
</dbReference>
<dbReference type="SUPFAM" id="SSF82895">
    <property type="entry name" value="TSP-1 type 1 repeat"/>
    <property type="match status" value="1"/>
</dbReference>
<evidence type="ECO:0000313" key="6">
    <source>
        <dbReference type="Proteomes" id="UP001516400"/>
    </source>
</evidence>
<evidence type="ECO:0000256" key="1">
    <source>
        <dbReference type="ARBA" id="ARBA00022729"/>
    </source>
</evidence>
<dbReference type="PANTHER" id="PTHR20920">
    <property type="entry name" value="RPE-SPONDIN"/>
    <property type="match status" value="1"/>
</dbReference>
<keyword evidence="1" id="KW-0732">Signal</keyword>
<dbReference type="PROSITE" id="PS50092">
    <property type="entry name" value="TSP1"/>
    <property type="match status" value="1"/>
</dbReference>
<gene>
    <name evidence="5" type="ORF">HHI36_021740</name>
</gene>
<feature type="domain" description="Spondin-like TSP1" evidence="4">
    <location>
        <begin position="41"/>
        <end position="92"/>
    </location>
</feature>
<name>A0ABD2MXN3_9CUCU</name>
<dbReference type="InterPro" id="IPR044004">
    <property type="entry name" value="TSP1_spondin_dom"/>
</dbReference>
<sequence>MNTLGLDCRRNADRCVEITDTARGKVADKRANDNTREVVDCQVTGWGPWSVCDVDCGAGTMSRKRSIKVQPENGGKHCPSLEQRRGCQVSTCHHHPDPAIKGKVGLDRKRTRFSKLPEC</sequence>
<keyword evidence="3" id="KW-0325">Glycoprotein</keyword>
<organism evidence="5 6">
    <name type="scientific">Cryptolaemus montrouzieri</name>
    <dbReference type="NCBI Taxonomy" id="559131"/>
    <lineage>
        <taxon>Eukaryota</taxon>
        <taxon>Metazoa</taxon>
        <taxon>Ecdysozoa</taxon>
        <taxon>Arthropoda</taxon>
        <taxon>Hexapoda</taxon>
        <taxon>Insecta</taxon>
        <taxon>Pterygota</taxon>
        <taxon>Neoptera</taxon>
        <taxon>Endopterygota</taxon>
        <taxon>Coleoptera</taxon>
        <taxon>Polyphaga</taxon>
        <taxon>Cucujiformia</taxon>
        <taxon>Coccinelloidea</taxon>
        <taxon>Coccinellidae</taxon>
        <taxon>Scymninae</taxon>
        <taxon>Scymnini</taxon>
        <taxon>Cryptolaemus</taxon>
    </lineage>
</organism>
<dbReference type="InterPro" id="IPR036383">
    <property type="entry name" value="TSP1_rpt_sf"/>
</dbReference>
<accession>A0ABD2MXN3</accession>
<dbReference type="Pfam" id="PF19028">
    <property type="entry name" value="TSP1_spondin"/>
    <property type="match status" value="1"/>
</dbReference>
<reference evidence="5 6" key="1">
    <citation type="journal article" date="2021" name="BMC Biol.">
        <title>Horizontally acquired antibacterial genes associated with adaptive radiation of ladybird beetles.</title>
        <authorList>
            <person name="Li H.S."/>
            <person name="Tang X.F."/>
            <person name="Huang Y.H."/>
            <person name="Xu Z.Y."/>
            <person name="Chen M.L."/>
            <person name="Du X.Y."/>
            <person name="Qiu B.Y."/>
            <person name="Chen P.T."/>
            <person name="Zhang W."/>
            <person name="Slipinski A."/>
            <person name="Escalona H.E."/>
            <person name="Waterhouse R.M."/>
            <person name="Zwick A."/>
            <person name="Pang H."/>
        </authorList>
    </citation>
    <scope>NUCLEOTIDE SEQUENCE [LARGE SCALE GENOMIC DNA]</scope>
    <source>
        <strain evidence="5">SYSU2018</strain>
    </source>
</reference>
<dbReference type="EMBL" id="JABFTP020000042">
    <property type="protein sequence ID" value="KAL3271248.1"/>
    <property type="molecule type" value="Genomic_DNA"/>
</dbReference>
<keyword evidence="6" id="KW-1185">Reference proteome</keyword>
<evidence type="ECO:0000259" key="4">
    <source>
        <dbReference type="Pfam" id="PF19028"/>
    </source>
</evidence>
<keyword evidence="2" id="KW-1015">Disulfide bond</keyword>
<dbReference type="AlphaFoldDB" id="A0ABD2MXN3"/>
<evidence type="ECO:0000256" key="3">
    <source>
        <dbReference type="ARBA" id="ARBA00023180"/>
    </source>
</evidence>
<dbReference type="Proteomes" id="UP001516400">
    <property type="component" value="Unassembled WGS sequence"/>
</dbReference>
<dbReference type="InterPro" id="IPR039942">
    <property type="entry name" value="SBSPO"/>
</dbReference>